<keyword evidence="5 6" id="KW-0472">Membrane</keyword>
<dbReference type="InterPro" id="IPR002528">
    <property type="entry name" value="MATE_fam"/>
</dbReference>
<sequence>MGFTTAVLPVLSFYLVAAAITFTPTAAQFACNSTGATCNGLVGYASPNATKLGHITSLFGIKNLRNLLGANGLPPSTPSTHPVAANETLQIPFVCLCRNGTGLPRSHRPAYTVVPGDGLYHIAAEVFAGLAVNNISNVNLIIVGEDLWIPLPCSCDEVGGKRVVHYGYVVPGGATLEEIAQEYNTTQDTLLALNVMLDCALTACTSMVGNNSFDYPFLVSNGTYVFTAGNCVMCTCDAANNWTLQCVPSQVKSNLWTTCPSMQCEGAESLYIGNTTTSSCNRTSCAYAGYSNQTIFTTVSTESTCPVSANNAQKLSLQGWSWSYLLISIHLVVLCSLICGDYSFDCKDYEHRFATMTMARLTGGSLSSELISTSSEWNTVNRVTRSDRSGQPRGRCNFVALVGRNRLSHGSVFRLSHGSVFRHVSSRLSCQRRSSFAVVKNQLSSDYGVESSSYVDESSTMDEHYPTSSMERSLELTEGVKPHVQSVKRELLMLSLPAIAGQAIEPLTQLMETAYIGRLVYLSGYCDLQISTLRVVSVGPVELASAGVSMSIFNIISKLFNIPLLSVATSFVAEDIAKSASRISTSDDGRQHESGNGKPFDGIATRHQLSSVSTALFLAVVIGIVEALALYLGSGFFLTLMGIPPDSSMRSPAKLFLSLRALGAPAVVVSLALQGVFRGFKDTKTPVLCLGKCWVYAVCGFLLGRTLAVLVTMTLGTSMAARQGPVAMAAHQICLQVWLAVSLLTDALAGSGQTLIASSLSKGDYRTLREVTNFVLKIGLLTGVSLAAILGVSFGSLATLFTKDAEVLAVVRTGVLFVSASQPVNALAFIFDGLHYGVSDFPYAACSMMMVGAISSAYLLYIPSVFGLPGVWSGLTLFMALRTAAGYISYPSSMYTACRLRWGESGLYCSSSATQTITACLSSCLNEYRFIYSSHLAISFSIFLMLGSLNLLSRSSASHRHLVSKVYKFAILSENPMTASSGIWG</sequence>
<protein>
    <recommendedName>
        <fullName evidence="6">Protein DETOXIFICATION</fullName>
    </recommendedName>
    <alternativeName>
        <fullName evidence="6">Multidrug and toxic compound extrusion protein</fullName>
    </alternativeName>
</protein>
<feature type="transmembrane region" description="Helical" evidence="6">
    <location>
        <begin position="930"/>
        <end position="952"/>
    </location>
</feature>
<keyword evidence="10" id="KW-1185">Reference proteome</keyword>
<comment type="caution">
    <text evidence="6">Lacks conserved residue(s) required for the propagation of feature annotation.</text>
</comment>
<dbReference type="GO" id="GO:0009507">
    <property type="term" value="C:chloroplast"/>
    <property type="evidence" value="ECO:0007669"/>
    <property type="project" value="TreeGrafter"/>
</dbReference>
<comment type="subcellular location">
    <subcellularLocation>
        <location evidence="1">Membrane</location>
        <topology evidence="1">Multi-pass membrane protein</topology>
    </subcellularLocation>
</comment>
<dbReference type="EMBL" id="JACTNZ010000005">
    <property type="protein sequence ID" value="KAG5547535.1"/>
    <property type="molecule type" value="Genomic_DNA"/>
</dbReference>
<evidence type="ECO:0000256" key="6">
    <source>
        <dbReference type="RuleBase" id="RU004914"/>
    </source>
</evidence>
<dbReference type="PANTHER" id="PTHR42893">
    <property type="entry name" value="PROTEIN DETOXIFICATION 44, CHLOROPLASTIC-RELATED"/>
    <property type="match status" value="1"/>
</dbReference>
<evidence type="ECO:0000256" key="3">
    <source>
        <dbReference type="ARBA" id="ARBA00022692"/>
    </source>
</evidence>
<evidence type="ECO:0000313" key="10">
    <source>
        <dbReference type="Proteomes" id="UP000823749"/>
    </source>
</evidence>
<feature type="domain" description="LysM" evidence="8">
    <location>
        <begin position="111"/>
        <end position="150"/>
    </location>
</feature>
<accession>A0AAV6K5A2</accession>
<feature type="transmembrane region" description="Helical" evidence="6">
    <location>
        <begin position="322"/>
        <end position="344"/>
    </location>
</feature>
<name>A0AAV6K5A2_9ERIC</name>
<feature type="domain" description="LysM" evidence="8">
    <location>
        <begin position="173"/>
        <end position="199"/>
    </location>
</feature>
<feature type="transmembrane region" description="Helical" evidence="6">
    <location>
        <begin position="807"/>
        <end position="831"/>
    </location>
</feature>
<feature type="chain" id="PRO_5043719860" description="Protein DETOXIFICATION" evidence="7">
    <location>
        <begin position="19"/>
        <end position="985"/>
    </location>
</feature>
<evidence type="ECO:0000313" key="9">
    <source>
        <dbReference type="EMBL" id="KAG5547535.1"/>
    </source>
</evidence>
<dbReference type="InterPro" id="IPR044644">
    <property type="entry name" value="DinF-like"/>
</dbReference>
<reference evidence="9" key="1">
    <citation type="submission" date="2020-08" db="EMBL/GenBank/DDBJ databases">
        <title>Plant Genome Project.</title>
        <authorList>
            <person name="Zhang R.-G."/>
        </authorList>
    </citation>
    <scope>NUCLEOTIDE SEQUENCE</scope>
    <source>
        <strain evidence="9">WSP0</strain>
        <tissue evidence="9">Leaf</tissue>
    </source>
</reference>
<dbReference type="AlphaFoldDB" id="A0AAV6K5A2"/>
<proteinExistence type="inferred from homology"/>
<evidence type="ECO:0000256" key="7">
    <source>
        <dbReference type="SAM" id="SignalP"/>
    </source>
</evidence>
<dbReference type="PANTHER" id="PTHR42893:SF45">
    <property type="entry name" value="PROTEIN DETOXIFICATION 45, CHLOROPLASTIC"/>
    <property type="match status" value="1"/>
</dbReference>
<dbReference type="Pfam" id="PF01554">
    <property type="entry name" value="MatE"/>
    <property type="match status" value="2"/>
</dbReference>
<dbReference type="InterPro" id="IPR018392">
    <property type="entry name" value="LysM"/>
</dbReference>
<evidence type="ECO:0000256" key="5">
    <source>
        <dbReference type="ARBA" id="ARBA00023136"/>
    </source>
</evidence>
<evidence type="ECO:0000256" key="1">
    <source>
        <dbReference type="ARBA" id="ARBA00004141"/>
    </source>
</evidence>
<feature type="transmembrane region" description="Helical" evidence="6">
    <location>
        <begin position="616"/>
        <end position="643"/>
    </location>
</feature>
<feature type="signal peptide" evidence="7">
    <location>
        <begin position="1"/>
        <end position="18"/>
    </location>
</feature>
<dbReference type="Pfam" id="PF01476">
    <property type="entry name" value="LysM"/>
    <property type="match status" value="2"/>
</dbReference>
<comment type="similarity">
    <text evidence="2 6">Belongs to the multi antimicrobial extrusion (MATE) (TC 2.A.66.1) family.</text>
</comment>
<feature type="transmembrane region" description="Helical" evidence="6">
    <location>
        <begin position="694"/>
        <end position="715"/>
    </location>
</feature>
<evidence type="ECO:0000259" key="8">
    <source>
        <dbReference type="Pfam" id="PF01476"/>
    </source>
</evidence>
<comment type="caution">
    <text evidence="9">The sequence shown here is derived from an EMBL/GenBank/DDBJ whole genome shotgun (WGS) entry which is preliminary data.</text>
</comment>
<organism evidence="9 10">
    <name type="scientific">Rhododendron griersonianum</name>
    <dbReference type="NCBI Taxonomy" id="479676"/>
    <lineage>
        <taxon>Eukaryota</taxon>
        <taxon>Viridiplantae</taxon>
        <taxon>Streptophyta</taxon>
        <taxon>Embryophyta</taxon>
        <taxon>Tracheophyta</taxon>
        <taxon>Spermatophyta</taxon>
        <taxon>Magnoliopsida</taxon>
        <taxon>eudicotyledons</taxon>
        <taxon>Gunneridae</taxon>
        <taxon>Pentapetalae</taxon>
        <taxon>asterids</taxon>
        <taxon>Ericales</taxon>
        <taxon>Ericaceae</taxon>
        <taxon>Ericoideae</taxon>
        <taxon>Rhodoreae</taxon>
        <taxon>Rhododendron</taxon>
    </lineage>
</organism>
<evidence type="ECO:0000256" key="2">
    <source>
        <dbReference type="ARBA" id="ARBA00010199"/>
    </source>
</evidence>
<dbReference type="GO" id="GO:0015297">
    <property type="term" value="F:antiporter activity"/>
    <property type="evidence" value="ECO:0007669"/>
    <property type="project" value="InterPro"/>
</dbReference>
<keyword evidence="4 6" id="KW-1133">Transmembrane helix</keyword>
<dbReference type="CDD" id="cd13136">
    <property type="entry name" value="MATE_DinF_like"/>
    <property type="match status" value="1"/>
</dbReference>
<feature type="transmembrane region" description="Helical" evidence="6">
    <location>
        <begin position="735"/>
        <end position="757"/>
    </location>
</feature>
<feature type="transmembrane region" description="Helical" evidence="6">
    <location>
        <begin position="778"/>
        <end position="801"/>
    </location>
</feature>
<keyword evidence="7" id="KW-0732">Signal</keyword>
<keyword evidence="3 6" id="KW-0812">Transmembrane</keyword>
<dbReference type="CDD" id="cd00118">
    <property type="entry name" value="LysM"/>
    <property type="match status" value="2"/>
</dbReference>
<gene>
    <name evidence="9" type="ORF">RHGRI_013281</name>
</gene>
<dbReference type="Proteomes" id="UP000823749">
    <property type="component" value="Chromosome 5"/>
</dbReference>
<feature type="transmembrane region" description="Helical" evidence="6">
    <location>
        <begin position="655"/>
        <end position="673"/>
    </location>
</feature>
<dbReference type="GO" id="GO:0016020">
    <property type="term" value="C:membrane"/>
    <property type="evidence" value="ECO:0007669"/>
    <property type="project" value="UniProtKB-SubCell"/>
</dbReference>
<evidence type="ECO:0000256" key="4">
    <source>
        <dbReference type="ARBA" id="ARBA00022989"/>
    </source>
</evidence>
<dbReference type="GO" id="GO:0042910">
    <property type="term" value="F:xenobiotic transmembrane transporter activity"/>
    <property type="evidence" value="ECO:0007669"/>
    <property type="project" value="InterPro"/>
</dbReference>